<evidence type="ECO:0000256" key="8">
    <source>
        <dbReference type="SAM" id="MobiDB-lite"/>
    </source>
</evidence>
<comment type="caution">
    <text evidence="9">The sequence shown here is derived from an EMBL/GenBank/DDBJ whole genome shotgun (WGS) entry which is preliminary data.</text>
</comment>
<reference evidence="9 10" key="1">
    <citation type="submission" date="2022-11" db="EMBL/GenBank/DDBJ databases">
        <title>Whole genome sequence of Eschrichtius robustus ER-17-0199.</title>
        <authorList>
            <person name="Bruniche-Olsen A."/>
            <person name="Black A.N."/>
            <person name="Fields C.J."/>
            <person name="Walden K."/>
            <person name="Dewoody J.A."/>
        </authorList>
    </citation>
    <scope>NUCLEOTIDE SEQUENCE [LARGE SCALE GENOMIC DNA]</scope>
    <source>
        <strain evidence="9">ER-17-0199</strain>
        <tissue evidence="9">Blubber</tissue>
    </source>
</reference>
<evidence type="ECO:0000256" key="1">
    <source>
        <dbReference type="ARBA" id="ARBA00004604"/>
    </source>
</evidence>
<dbReference type="SMART" id="SM01397">
    <property type="entry name" value="Ribosomal_S3Ae"/>
    <property type="match status" value="1"/>
</dbReference>
<dbReference type="Pfam" id="PF01015">
    <property type="entry name" value="Ribosomal_S3Ae"/>
    <property type="match status" value="1"/>
</dbReference>
<keyword evidence="6" id="KW-0221">Differentiation</keyword>
<accession>A0AB34GSH0</accession>
<evidence type="ECO:0000256" key="6">
    <source>
        <dbReference type="HAMAP-Rule" id="MF_03122"/>
    </source>
</evidence>
<keyword evidence="3 6" id="KW-0689">Ribosomal protein</keyword>
<dbReference type="InterPro" id="IPR027500">
    <property type="entry name" value="Ribosomal_eS1_euk"/>
</dbReference>
<evidence type="ECO:0000256" key="7">
    <source>
        <dbReference type="RuleBase" id="RU000668"/>
    </source>
</evidence>
<dbReference type="InterPro" id="IPR018281">
    <property type="entry name" value="Ribosomal_eS1_CS"/>
</dbReference>
<feature type="region of interest" description="Disordered" evidence="8">
    <location>
        <begin position="1"/>
        <end position="86"/>
    </location>
</feature>
<proteinExistence type="inferred from homology"/>
<evidence type="ECO:0000313" key="9">
    <source>
        <dbReference type="EMBL" id="KAJ8782444.1"/>
    </source>
</evidence>
<dbReference type="GO" id="GO:0005730">
    <property type="term" value="C:nucleolus"/>
    <property type="evidence" value="ECO:0007669"/>
    <property type="project" value="UniProtKB-SubCell"/>
</dbReference>
<dbReference type="PANTHER" id="PTHR11830">
    <property type="entry name" value="40S RIBOSOMAL PROTEIN S3A"/>
    <property type="match status" value="1"/>
</dbReference>
<feature type="initiator methionine" description="Removed" evidence="6">
    <location>
        <position position="69"/>
    </location>
</feature>
<evidence type="ECO:0000256" key="5">
    <source>
        <dbReference type="ARBA" id="ARBA00046758"/>
    </source>
</evidence>
<dbReference type="HAMAP" id="MF_03122">
    <property type="entry name" value="Ribosomal_eS1_euk"/>
    <property type="match status" value="1"/>
</dbReference>
<keyword evidence="6" id="KW-0539">Nucleus</keyword>
<keyword evidence="4 6" id="KW-0687">Ribonucleoprotein</keyword>
<feature type="compositionally biased region" description="Basic and acidic residues" evidence="8">
    <location>
        <begin position="310"/>
        <end position="323"/>
    </location>
</feature>
<evidence type="ECO:0000256" key="2">
    <source>
        <dbReference type="ARBA" id="ARBA00022490"/>
    </source>
</evidence>
<evidence type="ECO:0000256" key="4">
    <source>
        <dbReference type="ARBA" id="ARBA00023274"/>
    </source>
</evidence>
<dbReference type="EMBL" id="JAIQCJ010002112">
    <property type="protein sequence ID" value="KAJ8782444.1"/>
    <property type="molecule type" value="Genomic_DNA"/>
</dbReference>
<dbReference type="GO" id="GO:0022627">
    <property type="term" value="C:cytosolic small ribosomal subunit"/>
    <property type="evidence" value="ECO:0007669"/>
    <property type="project" value="UniProtKB-UniRule"/>
</dbReference>
<keyword evidence="10" id="KW-1185">Reference proteome</keyword>
<feature type="compositionally biased region" description="Basic residues" evidence="8">
    <location>
        <begin position="73"/>
        <end position="86"/>
    </location>
</feature>
<dbReference type="AlphaFoldDB" id="A0AB34GSH0"/>
<gene>
    <name evidence="6" type="primary">RPS3A</name>
    <name evidence="9" type="ORF">J1605_010152</name>
</gene>
<comment type="subunit">
    <text evidence="5">Component of the small ribosomal subunit. Mature ribosomes consist of a small (40S) and a large (60S) subunit. The 40S subunit contains about 33 different proteins and 1 molecule of RNA (18S). The 60S subunit contains about 49 different proteins and 3 molecules of RNA (28S, 5.8S and 5S). Identified in a IGF2BP1-dependent mRNP granule complex containing untranslated mRNAs. Binds with high affinity to IPO4. Interacts with DDIT3. Part of the small subunit (SSU) processome, composed of more than 70 proteins and the RNA chaperone small nucleolar RNA (snoRNA) U3.</text>
</comment>
<sequence>MLSGRPPTETYFPASEPREPQVTKESAPQVASAPASERGPHSERPAACCAASPHSRALSQPRSDASSTMAVGKNKRLTKGGKKGAKKKVVDPFSKKDWYDVKAPAMFNIRNIGKTLVTRTQGTKIASDGLKGRVFEVSLADLQNDEVAFRKFKLITEDVQGKNCLTNFHGMDLTRDKMCSMVKKWQTMIEAHVDVKTTDGYLLRLFCVGFTKKRNNQIRKTSYAQHQQVRQIRKKMMEIMTREVQTNDLKEVVNKLIPDSIGKDIEKACQSIYPLHDVFVRKVKMLKKPKFELGKLMELHGEGSSSGKATGDETGAKVERADGYEPPVQESV</sequence>
<feature type="compositionally biased region" description="Polar residues" evidence="8">
    <location>
        <begin position="57"/>
        <end position="69"/>
    </location>
</feature>
<dbReference type="GO" id="GO:0006412">
    <property type="term" value="P:translation"/>
    <property type="evidence" value="ECO:0007669"/>
    <property type="project" value="UniProtKB-UniRule"/>
</dbReference>
<comment type="subcellular location">
    <subcellularLocation>
        <location evidence="6">Cytoplasm</location>
    </subcellularLocation>
    <subcellularLocation>
        <location evidence="6">Nucleus</location>
    </subcellularLocation>
    <subcellularLocation>
        <location evidence="1">Nucleus</location>
        <location evidence="1">Nucleolus</location>
    </subcellularLocation>
    <text evidence="6">Localized in cytoplasmic mRNP granules containing untranslated mRNAs.</text>
</comment>
<dbReference type="GO" id="GO:0003735">
    <property type="term" value="F:structural constituent of ribosome"/>
    <property type="evidence" value="ECO:0007669"/>
    <property type="project" value="UniProtKB-UniRule"/>
</dbReference>
<protein>
    <recommendedName>
        <fullName evidence="6">Small ribosomal subunit protein eS1</fullName>
    </recommendedName>
</protein>
<dbReference type="InterPro" id="IPR001593">
    <property type="entry name" value="Ribosomal_eS1"/>
</dbReference>
<organism evidence="9 10">
    <name type="scientific">Eschrichtius robustus</name>
    <name type="common">California gray whale</name>
    <name type="synonym">Eschrichtius gibbosus</name>
    <dbReference type="NCBI Taxonomy" id="9764"/>
    <lineage>
        <taxon>Eukaryota</taxon>
        <taxon>Metazoa</taxon>
        <taxon>Chordata</taxon>
        <taxon>Craniata</taxon>
        <taxon>Vertebrata</taxon>
        <taxon>Euteleostomi</taxon>
        <taxon>Mammalia</taxon>
        <taxon>Eutheria</taxon>
        <taxon>Laurasiatheria</taxon>
        <taxon>Artiodactyla</taxon>
        <taxon>Whippomorpha</taxon>
        <taxon>Cetacea</taxon>
        <taxon>Mysticeti</taxon>
        <taxon>Eschrichtiidae</taxon>
        <taxon>Eschrichtius</taxon>
    </lineage>
</organism>
<name>A0AB34GSH0_ESCRO</name>
<comment type="function">
    <text evidence="6">May play a role during erythropoiesis through regulation of transcription factor DDIT3.</text>
</comment>
<feature type="region of interest" description="Disordered" evidence="8">
    <location>
        <begin position="300"/>
        <end position="332"/>
    </location>
</feature>
<dbReference type="GO" id="GO:0030154">
    <property type="term" value="P:cell differentiation"/>
    <property type="evidence" value="ECO:0007669"/>
    <property type="project" value="UniProtKB-KW"/>
</dbReference>
<comment type="similarity">
    <text evidence="6 7">Belongs to the eukaryotic ribosomal protein eS1 family.</text>
</comment>
<evidence type="ECO:0000256" key="3">
    <source>
        <dbReference type="ARBA" id="ARBA00022980"/>
    </source>
</evidence>
<evidence type="ECO:0000313" key="10">
    <source>
        <dbReference type="Proteomes" id="UP001159641"/>
    </source>
</evidence>
<keyword evidence="2 6" id="KW-0963">Cytoplasm</keyword>
<dbReference type="Proteomes" id="UP001159641">
    <property type="component" value="Unassembled WGS sequence"/>
</dbReference>
<dbReference type="PROSITE" id="PS01191">
    <property type="entry name" value="RIBOSOMAL_S3AE"/>
    <property type="match status" value="1"/>
</dbReference>